<evidence type="ECO:0000313" key="3">
    <source>
        <dbReference type="EMBL" id="EOW83373.1"/>
    </source>
</evidence>
<reference evidence="3 5" key="2">
    <citation type="submission" date="2013-03" db="EMBL/GenBank/DDBJ databases">
        <title>The Genome Sequence of Enterococcus gilvus ATCC BAA-350 (PacBio/Illumina hybrid assembly).</title>
        <authorList>
            <consortium name="The Broad Institute Genomics Platform"/>
            <consortium name="The Broad Institute Genome Sequencing Center for Infectious Disease"/>
            <person name="Earl A."/>
            <person name="Russ C."/>
            <person name="Gilmore M."/>
            <person name="Surin D."/>
            <person name="Walker B."/>
            <person name="Young S."/>
            <person name="Zeng Q."/>
            <person name="Gargeya S."/>
            <person name="Fitzgerald M."/>
            <person name="Haas B."/>
            <person name="Abouelleil A."/>
            <person name="Allen A.W."/>
            <person name="Alvarado L."/>
            <person name="Arachchi H.M."/>
            <person name="Berlin A.M."/>
            <person name="Chapman S.B."/>
            <person name="Gainer-Dewar J."/>
            <person name="Goldberg J."/>
            <person name="Griggs A."/>
            <person name="Gujja S."/>
            <person name="Hansen M."/>
            <person name="Howarth C."/>
            <person name="Imamovic A."/>
            <person name="Ireland A."/>
            <person name="Larimer J."/>
            <person name="McCowan C."/>
            <person name="Murphy C."/>
            <person name="Pearson M."/>
            <person name="Poon T.W."/>
            <person name="Priest M."/>
            <person name="Roberts A."/>
            <person name="Saif S."/>
            <person name="Shea T."/>
            <person name="Sisk P."/>
            <person name="Sykes S."/>
            <person name="Wortman J."/>
            <person name="Nusbaum C."/>
            <person name="Birren B."/>
        </authorList>
    </citation>
    <scope>NUCLEOTIDE SEQUENCE [LARGE SCALE GENOMIC DNA]</scope>
    <source>
        <strain evidence="3 5">ATCC BAA-350</strain>
    </source>
</reference>
<keyword evidence="5" id="KW-1185">Reference proteome</keyword>
<evidence type="ECO:0000313" key="4">
    <source>
        <dbReference type="Proteomes" id="UP000013750"/>
    </source>
</evidence>
<dbReference type="eggNOG" id="ENOG50307UK">
    <property type="taxonomic scope" value="Bacteria"/>
</dbReference>
<dbReference type="EMBL" id="AJDQ01000006">
    <property type="protein sequence ID" value="EOI57053.1"/>
    <property type="molecule type" value="Genomic_DNA"/>
</dbReference>
<proteinExistence type="predicted"/>
<dbReference type="Proteomes" id="UP000014160">
    <property type="component" value="Unassembled WGS sequence"/>
</dbReference>
<protein>
    <recommendedName>
        <fullName evidence="6">Immunity protein PlnM</fullName>
    </recommendedName>
</protein>
<dbReference type="Proteomes" id="UP000013750">
    <property type="component" value="Unassembled WGS sequence"/>
</dbReference>
<keyword evidence="1" id="KW-0812">Transmembrane</keyword>
<evidence type="ECO:0000313" key="5">
    <source>
        <dbReference type="Proteomes" id="UP000014160"/>
    </source>
</evidence>
<sequence>MIIGIVFLLLGIWQLWMTVRTFKNIKKEGNENTSPFIMLSLWGSIVMVVIFLSLAINLLSGAF</sequence>
<dbReference type="HOGENOM" id="CLU_196714_1_0_9"/>
<accession>R2XR98</accession>
<name>R2XR98_9ENTE</name>
<organism evidence="2 4">
    <name type="scientific">Enterococcus gilvus ATCC BAA-350</name>
    <dbReference type="NCBI Taxonomy" id="1158614"/>
    <lineage>
        <taxon>Bacteria</taxon>
        <taxon>Bacillati</taxon>
        <taxon>Bacillota</taxon>
        <taxon>Bacilli</taxon>
        <taxon>Lactobacillales</taxon>
        <taxon>Enterococcaceae</taxon>
        <taxon>Enterococcus</taxon>
    </lineage>
</organism>
<keyword evidence="1" id="KW-1133">Transmembrane helix</keyword>
<comment type="caution">
    <text evidence="2">The sequence shown here is derived from an EMBL/GenBank/DDBJ whole genome shotgun (WGS) entry which is preliminary data.</text>
</comment>
<evidence type="ECO:0008006" key="6">
    <source>
        <dbReference type="Google" id="ProtNLM"/>
    </source>
</evidence>
<dbReference type="EMBL" id="ASWH01000001">
    <property type="protein sequence ID" value="EOW83373.1"/>
    <property type="molecule type" value="Genomic_DNA"/>
</dbReference>
<dbReference type="OrthoDB" id="2194271at2"/>
<evidence type="ECO:0000313" key="2">
    <source>
        <dbReference type="EMBL" id="EOI57053.1"/>
    </source>
</evidence>
<dbReference type="RefSeq" id="WP_010779686.1">
    <property type="nucleotide sequence ID" value="NZ_KB946874.1"/>
</dbReference>
<dbReference type="AlphaFoldDB" id="R2XR98"/>
<dbReference type="PATRIC" id="fig|1158614.3.peg.1275"/>
<gene>
    <name evidence="3" type="ORF">I592_02700</name>
    <name evidence="2" type="ORF">UKC_01267</name>
</gene>
<reference evidence="2 4" key="1">
    <citation type="submission" date="2013-02" db="EMBL/GenBank/DDBJ databases">
        <title>The Genome Sequence of Enterococcus gilvus ATCC BAA-350.</title>
        <authorList>
            <consortium name="The Broad Institute Genome Sequencing Platform"/>
            <consortium name="The Broad Institute Genome Sequencing Center for Infectious Disease"/>
            <person name="Earl A.M."/>
            <person name="Gilmore M.S."/>
            <person name="Lebreton F."/>
            <person name="Walker B."/>
            <person name="Young S.K."/>
            <person name="Zeng Q."/>
            <person name="Gargeya S."/>
            <person name="Fitzgerald M."/>
            <person name="Haas B."/>
            <person name="Abouelleil A."/>
            <person name="Alvarado L."/>
            <person name="Arachchi H.M."/>
            <person name="Berlin A.M."/>
            <person name="Chapman S.B."/>
            <person name="Dewar J."/>
            <person name="Goldberg J."/>
            <person name="Griggs A."/>
            <person name="Gujja S."/>
            <person name="Hansen M."/>
            <person name="Howarth C."/>
            <person name="Imamovic A."/>
            <person name="Larimer J."/>
            <person name="McCowan C."/>
            <person name="Murphy C."/>
            <person name="Neiman D."/>
            <person name="Pearson M."/>
            <person name="Priest M."/>
            <person name="Roberts A."/>
            <person name="Saif S."/>
            <person name="Shea T."/>
            <person name="Sisk P."/>
            <person name="Sykes S."/>
            <person name="Wortman J."/>
            <person name="Nusbaum C."/>
            <person name="Birren B."/>
        </authorList>
    </citation>
    <scope>NUCLEOTIDE SEQUENCE [LARGE SCALE GENOMIC DNA]</scope>
    <source>
        <strain evidence="2 4">ATCC BAA-350</strain>
    </source>
</reference>
<evidence type="ECO:0000256" key="1">
    <source>
        <dbReference type="SAM" id="Phobius"/>
    </source>
</evidence>
<feature type="transmembrane region" description="Helical" evidence="1">
    <location>
        <begin position="37"/>
        <end position="59"/>
    </location>
</feature>
<keyword evidence="1" id="KW-0472">Membrane</keyword>